<accession>A0ABW2R857</accession>
<evidence type="ECO:0000313" key="3">
    <source>
        <dbReference type="Proteomes" id="UP001596495"/>
    </source>
</evidence>
<evidence type="ECO:0000313" key="2">
    <source>
        <dbReference type="EMBL" id="MFC7434226.1"/>
    </source>
</evidence>
<comment type="caution">
    <text evidence="2">The sequence shown here is derived from an EMBL/GenBank/DDBJ whole genome shotgun (WGS) entry which is preliminary data.</text>
</comment>
<dbReference type="Proteomes" id="UP001596495">
    <property type="component" value="Unassembled WGS sequence"/>
</dbReference>
<keyword evidence="3" id="KW-1185">Reference proteome</keyword>
<evidence type="ECO:0000256" key="1">
    <source>
        <dbReference type="SAM" id="SignalP"/>
    </source>
</evidence>
<protein>
    <submittedName>
        <fullName evidence="2">Uncharacterized protein</fullName>
    </submittedName>
</protein>
<reference evidence="3" key="1">
    <citation type="journal article" date="2019" name="Int. J. Syst. Evol. Microbiol.">
        <title>The Global Catalogue of Microorganisms (GCM) 10K type strain sequencing project: providing services to taxonomists for standard genome sequencing and annotation.</title>
        <authorList>
            <consortium name="The Broad Institute Genomics Platform"/>
            <consortium name="The Broad Institute Genome Sequencing Center for Infectious Disease"/>
            <person name="Wu L."/>
            <person name="Ma J."/>
        </authorList>
    </citation>
    <scope>NUCLEOTIDE SEQUENCE [LARGE SCALE GENOMIC DNA]</scope>
    <source>
        <strain evidence="3">CCUG 54518</strain>
    </source>
</reference>
<gene>
    <name evidence="2" type="ORF">ACFQNJ_06840</name>
</gene>
<proteinExistence type="predicted"/>
<dbReference type="EMBL" id="JBHTBX010000003">
    <property type="protein sequence ID" value="MFC7434226.1"/>
    <property type="molecule type" value="Genomic_DNA"/>
</dbReference>
<organism evidence="2 3">
    <name type="scientific">Hydrogenophaga bisanensis</name>
    <dbReference type="NCBI Taxonomy" id="439611"/>
    <lineage>
        <taxon>Bacteria</taxon>
        <taxon>Pseudomonadati</taxon>
        <taxon>Pseudomonadota</taxon>
        <taxon>Betaproteobacteria</taxon>
        <taxon>Burkholderiales</taxon>
        <taxon>Comamonadaceae</taxon>
        <taxon>Hydrogenophaga</taxon>
    </lineage>
</organism>
<name>A0ABW2R857_9BURK</name>
<dbReference type="RefSeq" id="WP_382255293.1">
    <property type="nucleotide sequence ID" value="NZ_JBHTBX010000003.1"/>
</dbReference>
<keyword evidence="1" id="KW-0732">Signal</keyword>
<feature type="signal peptide" evidence="1">
    <location>
        <begin position="1"/>
        <end position="22"/>
    </location>
</feature>
<feature type="chain" id="PRO_5045497053" evidence="1">
    <location>
        <begin position="23"/>
        <end position="130"/>
    </location>
</feature>
<sequence>MNTLQRMGLSLVLSFPLAPALAAGDRAVVDAQYQTDRQACMVLSDPDARKDCLRDAGAARQEALRGTHDPAVDAAQLERNAIARCEVHKDKIDRALCVQMALGEGKVSGSVEGGGVIRQIEVEIDTDAPR</sequence>